<gene>
    <name evidence="1" type="ORF">LNINA_LOCUS14177</name>
</gene>
<organism evidence="1 2">
    <name type="scientific">Leptosia nina</name>
    <dbReference type="NCBI Taxonomy" id="320188"/>
    <lineage>
        <taxon>Eukaryota</taxon>
        <taxon>Metazoa</taxon>
        <taxon>Ecdysozoa</taxon>
        <taxon>Arthropoda</taxon>
        <taxon>Hexapoda</taxon>
        <taxon>Insecta</taxon>
        <taxon>Pterygota</taxon>
        <taxon>Neoptera</taxon>
        <taxon>Endopterygota</taxon>
        <taxon>Lepidoptera</taxon>
        <taxon>Glossata</taxon>
        <taxon>Ditrysia</taxon>
        <taxon>Papilionoidea</taxon>
        <taxon>Pieridae</taxon>
        <taxon>Pierinae</taxon>
        <taxon>Leptosia</taxon>
    </lineage>
</organism>
<dbReference type="AlphaFoldDB" id="A0AAV1K4J6"/>
<dbReference type="Proteomes" id="UP001497472">
    <property type="component" value="Unassembled WGS sequence"/>
</dbReference>
<name>A0AAV1K4J6_9NEOP</name>
<keyword evidence="2" id="KW-1185">Reference proteome</keyword>
<comment type="caution">
    <text evidence="1">The sequence shown here is derived from an EMBL/GenBank/DDBJ whole genome shotgun (WGS) entry which is preliminary data.</text>
</comment>
<proteinExistence type="predicted"/>
<dbReference type="EMBL" id="CAVLEF010000280">
    <property type="protein sequence ID" value="CAK1555356.1"/>
    <property type="molecule type" value="Genomic_DNA"/>
</dbReference>
<sequence>MSFIKILKAPSKLFKKDVITFLTIRRHDLGVSDNKLHYIAVKPTASISMLRNKVWHLLDLPDYCEEVIKLSTEDGKELPLTELRRGNNPQHPYTLEVWLPENVQPFHNNMITMGGSTIINRNVTSDSEFEEKINNDSSGKSDVPGQTLSNKTTAINMCQRYATLPDTLSEHKASEISCKISSSSLFYKLHGRKSRDNFTNILLKIQNDLIVLSNKLSNLENKIHV</sequence>
<reference evidence="1 2" key="1">
    <citation type="submission" date="2023-11" db="EMBL/GenBank/DDBJ databases">
        <authorList>
            <person name="Okamura Y."/>
        </authorList>
    </citation>
    <scope>NUCLEOTIDE SEQUENCE [LARGE SCALE GENOMIC DNA]</scope>
</reference>
<protein>
    <submittedName>
        <fullName evidence="1">Uncharacterized protein</fullName>
    </submittedName>
</protein>
<accession>A0AAV1K4J6</accession>
<evidence type="ECO:0000313" key="2">
    <source>
        <dbReference type="Proteomes" id="UP001497472"/>
    </source>
</evidence>
<evidence type="ECO:0000313" key="1">
    <source>
        <dbReference type="EMBL" id="CAK1555356.1"/>
    </source>
</evidence>